<keyword evidence="2" id="KW-1185">Reference proteome</keyword>
<proteinExistence type="predicted"/>
<dbReference type="InterPro" id="IPR036397">
    <property type="entry name" value="RNaseH_sf"/>
</dbReference>
<evidence type="ECO:0000313" key="2">
    <source>
        <dbReference type="Proteomes" id="UP000294933"/>
    </source>
</evidence>
<gene>
    <name evidence="1" type="ORF">BD410DRAFT_679623</name>
</gene>
<dbReference type="VEuPathDB" id="FungiDB:BD410DRAFT_679623"/>
<organism evidence="1 2">
    <name type="scientific">Rickenella mellea</name>
    <dbReference type="NCBI Taxonomy" id="50990"/>
    <lineage>
        <taxon>Eukaryota</taxon>
        <taxon>Fungi</taxon>
        <taxon>Dikarya</taxon>
        <taxon>Basidiomycota</taxon>
        <taxon>Agaricomycotina</taxon>
        <taxon>Agaricomycetes</taxon>
        <taxon>Hymenochaetales</taxon>
        <taxon>Rickenellaceae</taxon>
        <taxon>Rickenella</taxon>
    </lineage>
</organism>
<dbReference type="OrthoDB" id="444848at2759"/>
<dbReference type="AlphaFoldDB" id="A0A4Y7PFA1"/>
<dbReference type="STRING" id="50990.A0A4Y7PFA1"/>
<dbReference type="SUPFAM" id="SSF53098">
    <property type="entry name" value="Ribonuclease H-like"/>
    <property type="match status" value="1"/>
</dbReference>
<accession>A0A4Y7PFA1</accession>
<dbReference type="Proteomes" id="UP000294933">
    <property type="component" value="Unassembled WGS sequence"/>
</dbReference>
<feature type="non-terminal residue" evidence="1">
    <location>
        <position position="70"/>
    </location>
</feature>
<sequence>LDYLATKYGIHHIKISPYNSRANGAVEKRHFDVREALMKAAQGIENKWPSVAHSVFWAERVTTQRSTGLS</sequence>
<dbReference type="InterPro" id="IPR012337">
    <property type="entry name" value="RNaseH-like_sf"/>
</dbReference>
<protein>
    <recommendedName>
        <fullName evidence="3">Integrase catalytic domain-containing protein</fullName>
    </recommendedName>
</protein>
<dbReference type="GO" id="GO:0003676">
    <property type="term" value="F:nucleic acid binding"/>
    <property type="evidence" value="ECO:0007669"/>
    <property type="project" value="InterPro"/>
</dbReference>
<reference evidence="1 2" key="1">
    <citation type="submission" date="2018-06" db="EMBL/GenBank/DDBJ databases">
        <title>A transcriptomic atlas of mushroom development highlights an independent origin of complex multicellularity.</title>
        <authorList>
            <consortium name="DOE Joint Genome Institute"/>
            <person name="Krizsan K."/>
            <person name="Almasi E."/>
            <person name="Merenyi Z."/>
            <person name="Sahu N."/>
            <person name="Viragh M."/>
            <person name="Koszo T."/>
            <person name="Mondo S."/>
            <person name="Kiss B."/>
            <person name="Balint B."/>
            <person name="Kues U."/>
            <person name="Barry K."/>
            <person name="Hegedus J.C."/>
            <person name="Henrissat B."/>
            <person name="Johnson J."/>
            <person name="Lipzen A."/>
            <person name="Ohm R."/>
            <person name="Nagy I."/>
            <person name="Pangilinan J."/>
            <person name="Yan J."/>
            <person name="Xiong Y."/>
            <person name="Grigoriev I.V."/>
            <person name="Hibbett D.S."/>
            <person name="Nagy L.G."/>
        </authorList>
    </citation>
    <scope>NUCLEOTIDE SEQUENCE [LARGE SCALE GENOMIC DNA]</scope>
    <source>
        <strain evidence="1 2">SZMC22713</strain>
    </source>
</reference>
<feature type="non-terminal residue" evidence="1">
    <location>
        <position position="1"/>
    </location>
</feature>
<evidence type="ECO:0000313" key="1">
    <source>
        <dbReference type="EMBL" id="TDL13482.1"/>
    </source>
</evidence>
<name>A0A4Y7PFA1_9AGAM</name>
<evidence type="ECO:0008006" key="3">
    <source>
        <dbReference type="Google" id="ProtNLM"/>
    </source>
</evidence>
<dbReference type="EMBL" id="ML170590">
    <property type="protein sequence ID" value="TDL13482.1"/>
    <property type="molecule type" value="Genomic_DNA"/>
</dbReference>
<dbReference type="Gene3D" id="3.30.420.10">
    <property type="entry name" value="Ribonuclease H-like superfamily/Ribonuclease H"/>
    <property type="match status" value="1"/>
</dbReference>